<dbReference type="InterPro" id="IPR037813">
    <property type="entry name" value="TAF2"/>
</dbReference>
<name>A0A061DBU1_BABBI</name>
<dbReference type="SUPFAM" id="SSF47370">
    <property type="entry name" value="Bromodomain"/>
    <property type="match status" value="1"/>
</dbReference>
<keyword evidence="5" id="KW-1185">Reference proteome</keyword>
<dbReference type="GO" id="GO:0006367">
    <property type="term" value="P:transcription initiation at RNA polymerase II promoter"/>
    <property type="evidence" value="ECO:0007669"/>
    <property type="project" value="TreeGrafter"/>
</dbReference>
<proteinExistence type="predicted"/>
<protein>
    <submittedName>
        <fullName evidence="4">Bromodomain containing protein, putative</fullName>
    </submittedName>
</protein>
<sequence length="1617" mass="182053">MAAYELHSQDVSVALDFARCTLCGSTQLSFVRRDEGLPPASVSGGPFILPISVPAIAHADYKRVVVNGIGADFQLAKTLDPTSNASLVNQSCRNVDLLSLDGMHVAAQQICASLLYVELSEVPAKLKVDIQFEYMQLRSATDDLYFHSYWLLPRCSTSYHEYAVLCSSPKSDRWFPTVSFSDTISMASSCVYRIEVVVPSGFSVICGLPLCEETTVGDGVEMAAKTTTFQFKWESSSSLGVFPRNSFGLFAGEFEFWDGNRLQETHEVSEERPHKSLDDEDCVEAFLQAAQHKLCHKVPITYVTLKGYGFLLEPSNIATAQCVDTYRRVLDFEAPDSFFMLFLPGQPFPVPGNISANIRTQNFIDIKRCTAFTGSENHLYTSFIEPLANYYHGMYYPSGANMIVYSIDVLHSYSDIDHDFRSLDCRIAIAYGLATLFTLKRWVNPSRDMHLDVMLQSYLVDQFVKRNMGFNEYKVRMWARRELFATITEIYGDYHPLCQRKGSSASVPILMADRAFVLKCHLLPAILEALFVSANFLPDNFLVQSLRRRVVIFSKVGDDDLRADANCARRGEDDDAITTCSNGAVFWDTLRDEMVRRYINSWNARPPNRLVVENQLDPNCKLEDILRRGVDHDHLSAIMKQYNSIVSSFLHGTGCPQINVSFSLQLQRKGTSMDHLNFRIDIKPLQPPIDVHKDGRTAYTVAMGSQLAARNLMTTYGKLARILQLDDHTEEHSGGHAGQVLERVAQIYNICKSGYCPSVPHAFDFVDIANSTPIPGSSEAGILRRNMGLLQIWHDPVDLVGRDGNFLMGFGYIGPFPYAFCLGNGPIYDCLDVLKKHCDVNNIIDSYVDNGGTYCGSYVYKNGYELLLGRASLPVASNGGMPYWQIIHQQALMNGQTEPVPMSAGLSKQWVAQVKVDIVEDDGVRENVKLVGDMVPTSYKVNPRAERGRKKVAMKGTSEKDVDDVIDDSNRKNTYVGHYSDSDRTVIEWMKMLYLGIHPELAQLDNRSVVAKICSKSRVPMLWTSVDSGFRLIGRIRRCQSGSMWEQQLLSDNNIYGQIDAAAAMGSLGRSVNYASCDSPVVKLAVSKIEMLVRRHHVHPVVRARCLYSLVCLHNRDPRIQEAVQQVFSNYLSSFSLNNTGANYWHPSESRFMLDFFKALALLRDRWGSSPQMAVDMLAKVLEGMNGVNYLVHATNIVDCCSYLAIPPCALRHTSEGSSTCLEIRRLWQLLWHLFRLDAIPGSGSCNRMLTAAFLRCLSRQPIMLELCFNKFAQDKDIGFAFDFHTFIPLRQNILRSEQAAFELGQTYHSSHVHIAAIESLLRVLMTSAYIISDEEDMEDDSPHCCMRMLKVDYETQVKRIGQFAGIYEAARCSRRLCERFTEAELKIHTWDAFARVIDELAQLHPVLFIDLEGPYAKQTRDLLYDLLRPCAMSSQTFQVQIYIRIRRAIMLLFGKGFAWEGDVVPNEQLVSQHIDLLTSGLSLPRIAAFRRIHGDGASGGSSDWLQVAVEAIEALKELPQARWFINDPEQSYVGYRSLVGHPMWLTKIANKALSGYYSMPMQFKADMALVFKNAKSVNKADTLPYADALFVEEQFDSLWPAIVRTYQRSVKASIGN</sequence>
<dbReference type="InterPro" id="IPR036427">
    <property type="entry name" value="Bromodomain-like_sf"/>
</dbReference>
<accession>A0A061DBU1</accession>
<dbReference type="InterPro" id="IPR001487">
    <property type="entry name" value="Bromodomain"/>
</dbReference>
<evidence type="ECO:0000256" key="2">
    <source>
        <dbReference type="PROSITE-ProRule" id="PRU00035"/>
    </source>
</evidence>
<dbReference type="EMBL" id="LK391708">
    <property type="protein sequence ID" value="CDR95220.1"/>
    <property type="molecule type" value="Genomic_DNA"/>
</dbReference>
<dbReference type="RefSeq" id="XP_012767406.1">
    <property type="nucleotide sequence ID" value="XM_012911952.1"/>
</dbReference>
<dbReference type="Proteomes" id="UP000033188">
    <property type="component" value="Chromosome 2"/>
</dbReference>
<dbReference type="GO" id="GO:0016251">
    <property type="term" value="F:RNA polymerase II general transcription initiation factor activity"/>
    <property type="evidence" value="ECO:0007669"/>
    <property type="project" value="TreeGrafter"/>
</dbReference>
<gene>
    <name evidence="4" type="ORF">BBBOND_0203780</name>
</gene>
<reference evidence="5" key="1">
    <citation type="submission" date="2014-06" db="EMBL/GenBank/DDBJ databases">
        <authorList>
            <person name="Aslett M."/>
            <person name="De Silva N."/>
        </authorList>
    </citation>
    <scope>NUCLEOTIDE SEQUENCE [LARGE SCALE GENOMIC DNA]</scope>
    <source>
        <strain evidence="5">Bond</strain>
    </source>
</reference>
<feature type="domain" description="Bromo" evidence="3">
    <location>
        <begin position="1536"/>
        <end position="1586"/>
    </location>
</feature>
<dbReference type="CDD" id="cd04369">
    <property type="entry name" value="Bromodomain"/>
    <property type="match status" value="1"/>
</dbReference>
<dbReference type="SMART" id="SM00297">
    <property type="entry name" value="BROMO"/>
    <property type="match status" value="1"/>
</dbReference>
<dbReference type="GO" id="GO:0003682">
    <property type="term" value="F:chromatin binding"/>
    <property type="evidence" value="ECO:0007669"/>
    <property type="project" value="TreeGrafter"/>
</dbReference>
<dbReference type="Pfam" id="PF00439">
    <property type="entry name" value="Bromodomain"/>
    <property type="match status" value="1"/>
</dbReference>
<dbReference type="PROSITE" id="PS50014">
    <property type="entry name" value="BROMODOMAIN_2"/>
    <property type="match status" value="1"/>
</dbReference>
<dbReference type="GeneID" id="24563761"/>
<evidence type="ECO:0000313" key="4">
    <source>
        <dbReference type="EMBL" id="CDR95220.1"/>
    </source>
</evidence>
<evidence type="ECO:0000256" key="1">
    <source>
        <dbReference type="ARBA" id="ARBA00023117"/>
    </source>
</evidence>
<dbReference type="PANTHER" id="PTHR15137:SF9">
    <property type="entry name" value="TRANSCRIPTION INITIATION FACTOR TFIID SUBUNIT 2"/>
    <property type="match status" value="1"/>
</dbReference>
<dbReference type="KEGG" id="bbig:BBBOND_0203780"/>
<evidence type="ECO:0000259" key="3">
    <source>
        <dbReference type="PROSITE" id="PS50014"/>
    </source>
</evidence>
<dbReference type="OrthoDB" id="21449at2759"/>
<organism evidence="4 5">
    <name type="scientific">Babesia bigemina</name>
    <dbReference type="NCBI Taxonomy" id="5866"/>
    <lineage>
        <taxon>Eukaryota</taxon>
        <taxon>Sar</taxon>
        <taxon>Alveolata</taxon>
        <taxon>Apicomplexa</taxon>
        <taxon>Aconoidasida</taxon>
        <taxon>Piroplasmida</taxon>
        <taxon>Babesiidae</taxon>
        <taxon>Babesia</taxon>
    </lineage>
</organism>
<keyword evidence="1 2" id="KW-0103">Bromodomain</keyword>
<evidence type="ECO:0000313" key="5">
    <source>
        <dbReference type="Proteomes" id="UP000033188"/>
    </source>
</evidence>
<dbReference type="STRING" id="5866.A0A061DBU1"/>
<dbReference type="OMA" id="GTSMDHL"/>
<dbReference type="VEuPathDB" id="PiroplasmaDB:BBBOND_0203780"/>
<dbReference type="Gene3D" id="1.20.920.10">
    <property type="entry name" value="Bromodomain-like"/>
    <property type="match status" value="1"/>
</dbReference>
<dbReference type="PANTHER" id="PTHR15137">
    <property type="entry name" value="TRANSCRIPTION INITIATION FACTOR TFIID"/>
    <property type="match status" value="1"/>
</dbReference>
<dbReference type="GO" id="GO:0000976">
    <property type="term" value="F:transcription cis-regulatory region binding"/>
    <property type="evidence" value="ECO:0007669"/>
    <property type="project" value="TreeGrafter"/>
</dbReference>
<dbReference type="GO" id="GO:0005669">
    <property type="term" value="C:transcription factor TFIID complex"/>
    <property type="evidence" value="ECO:0007669"/>
    <property type="project" value="InterPro"/>
</dbReference>